<organism evidence="1 2">
    <name type="scientific">Pseudomonas fulva (strain 12-X)</name>
    <dbReference type="NCBI Taxonomy" id="743720"/>
    <lineage>
        <taxon>Bacteria</taxon>
        <taxon>Pseudomonadati</taxon>
        <taxon>Pseudomonadota</taxon>
        <taxon>Gammaproteobacteria</taxon>
        <taxon>Pseudomonadales</taxon>
        <taxon>Pseudomonadaceae</taxon>
        <taxon>Pseudomonas</taxon>
    </lineage>
</organism>
<keyword evidence="2" id="KW-1185">Reference proteome</keyword>
<accession>F6A8W6</accession>
<proteinExistence type="predicted"/>
<dbReference type="EMBL" id="CP002727">
    <property type="protein sequence ID" value="AEF20794.1"/>
    <property type="molecule type" value="Genomic_DNA"/>
</dbReference>
<dbReference type="AlphaFoldDB" id="F6A8W6"/>
<dbReference type="OrthoDB" id="6770443at2"/>
<dbReference type="RefSeq" id="WP_013789926.1">
    <property type="nucleotide sequence ID" value="NC_015556.1"/>
</dbReference>
<reference evidence="1 2" key="1">
    <citation type="submission" date="2011-04" db="EMBL/GenBank/DDBJ databases">
        <title>Complete sequence of Pseudomonas fulva 12-X.</title>
        <authorList>
            <consortium name="US DOE Joint Genome Institute"/>
            <person name="Lucas S."/>
            <person name="Han J."/>
            <person name="Lapidus A."/>
            <person name="Cheng J.-F."/>
            <person name="Goodwin L."/>
            <person name="Pitluck S."/>
            <person name="Peters L."/>
            <person name="Mikhailova N."/>
            <person name="Pagani I."/>
            <person name="Davenport K."/>
            <person name="Han C."/>
            <person name="Tapia R."/>
            <person name="Land M."/>
            <person name="Hauser L."/>
            <person name="Kyrpides N."/>
            <person name="Ivanova N."/>
            <person name="Pagani I."/>
            <person name="Lcollab F.I."/>
            <person name="Woyke T."/>
        </authorList>
    </citation>
    <scope>NUCLEOTIDE SEQUENCE [LARGE SCALE GENOMIC DNA]</scope>
    <source>
        <strain evidence="2">12-X</strain>
    </source>
</reference>
<gene>
    <name evidence="1" type="ordered locus">Psefu_0816</name>
</gene>
<evidence type="ECO:0008006" key="3">
    <source>
        <dbReference type="Google" id="ProtNLM"/>
    </source>
</evidence>
<dbReference type="InterPro" id="IPR029470">
    <property type="entry name" value="PDDEXK_4"/>
</dbReference>
<dbReference type="eggNOG" id="ENOG503316T">
    <property type="taxonomic scope" value="Bacteria"/>
</dbReference>
<sequence length="360" mass="41756">MELEDARTLLAKAAHYRQPDYEPSIFALGGRGYFENPTTDLLAFFLDPSQVHGQGDCFLRALLNCLPHVDELQATLRAPPQREVSTQNGNRIDLLLLGDDWDLLLENKVLHSQINPFSDYEEYANGLKDDKHRRRLCVVLSPSGKSKAKNWIGVSYAKLIAAIEDEMARQLQTQPLNKWRVLADEFVLHLKNIAVERRMDANTLDFVFTHLPQINDLNKLRDKAINELDKRILKRLQAEVPGYTPFTRRHNWKNGPALRYACNDWEGWSDVVLYLQCSEEYLRPFVRVYLCDVDKALMDEGRKLFTKPTKAPWTEGKSIIGFEWGLGEFDEQRIIEMMVSKMRDLMRFENQIRASQEQAK</sequence>
<dbReference type="Proteomes" id="UP000000686">
    <property type="component" value="Chromosome"/>
</dbReference>
<evidence type="ECO:0000313" key="2">
    <source>
        <dbReference type="Proteomes" id="UP000000686"/>
    </source>
</evidence>
<name>F6A8W6_PSEF1</name>
<evidence type="ECO:0000313" key="1">
    <source>
        <dbReference type="EMBL" id="AEF20794.1"/>
    </source>
</evidence>
<protein>
    <recommendedName>
        <fullName evidence="3">PD-(D/E)XK nuclease superfamily protein</fullName>
    </recommendedName>
</protein>
<dbReference type="Pfam" id="PF14281">
    <property type="entry name" value="PDDEXK_4"/>
    <property type="match status" value="1"/>
</dbReference>
<dbReference type="KEGG" id="pfv:Psefu_0816"/>
<dbReference type="HOGENOM" id="CLU_062770_0_0_6"/>